<evidence type="ECO:0000313" key="3">
    <source>
        <dbReference type="EMBL" id="AGA30561.1"/>
    </source>
</evidence>
<dbReference type="STRING" id="886293.Sinac_6485"/>
<protein>
    <recommendedName>
        <fullName evidence="5">CehA/McbA family metallohydrolase</fullName>
    </recommendedName>
</protein>
<organism evidence="3 4">
    <name type="scientific">Singulisphaera acidiphila (strain ATCC BAA-1392 / DSM 18658 / VKM B-2454 / MOB10)</name>
    <dbReference type="NCBI Taxonomy" id="886293"/>
    <lineage>
        <taxon>Bacteria</taxon>
        <taxon>Pseudomonadati</taxon>
        <taxon>Planctomycetota</taxon>
        <taxon>Planctomycetia</taxon>
        <taxon>Isosphaerales</taxon>
        <taxon>Isosphaeraceae</taxon>
        <taxon>Singulisphaera</taxon>
    </lineage>
</organism>
<dbReference type="HOGENOM" id="CLU_366707_0_0_0"/>
<evidence type="ECO:0000256" key="1">
    <source>
        <dbReference type="SAM" id="MobiDB-lite"/>
    </source>
</evidence>
<dbReference type="eggNOG" id="COG0613">
    <property type="taxonomic scope" value="Bacteria"/>
</dbReference>
<dbReference type="OrthoDB" id="9812921at2"/>
<evidence type="ECO:0000313" key="4">
    <source>
        <dbReference type="Proteomes" id="UP000010798"/>
    </source>
</evidence>
<reference evidence="3 4" key="1">
    <citation type="submission" date="2012-02" db="EMBL/GenBank/DDBJ databases">
        <title>Complete sequence of chromosome of Singulisphaera acidiphila DSM 18658.</title>
        <authorList>
            <consortium name="US DOE Joint Genome Institute (JGI-PGF)"/>
            <person name="Lucas S."/>
            <person name="Copeland A."/>
            <person name="Lapidus A."/>
            <person name="Glavina del Rio T."/>
            <person name="Dalin E."/>
            <person name="Tice H."/>
            <person name="Bruce D."/>
            <person name="Goodwin L."/>
            <person name="Pitluck S."/>
            <person name="Peters L."/>
            <person name="Ovchinnikova G."/>
            <person name="Chertkov O."/>
            <person name="Kyrpides N."/>
            <person name="Mavromatis K."/>
            <person name="Ivanova N."/>
            <person name="Brettin T."/>
            <person name="Detter J.C."/>
            <person name="Han C."/>
            <person name="Larimer F."/>
            <person name="Land M."/>
            <person name="Hauser L."/>
            <person name="Markowitz V."/>
            <person name="Cheng J.-F."/>
            <person name="Hugenholtz P."/>
            <person name="Woyke T."/>
            <person name="Wu D."/>
            <person name="Tindall B."/>
            <person name="Pomrenke H."/>
            <person name="Brambilla E."/>
            <person name="Klenk H.-P."/>
            <person name="Eisen J.A."/>
        </authorList>
    </citation>
    <scope>NUCLEOTIDE SEQUENCE [LARGE SCALE GENOMIC DNA]</scope>
    <source>
        <strain evidence="4">ATCC BAA-1392 / DSM 18658 / VKM B-2454 / MOB10</strain>
    </source>
</reference>
<keyword evidence="2" id="KW-0732">Signal</keyword>
<gene>
    <name evidence="3" type="ordered locus">Sinac_6485</name>
</gene>
<evidence type="ECO:0008006" key="5">
    <source>
        <dbReference type="Google" id="ProtNLM"/>
    </source>
</evidence>
<dbReference type="EMBL" id="CP003364">
    <property type="protein sequence ID" value="AGA30561.1"/>
    <property type="molecule type" value="Genomic_DNA"/>
</dbReference>
<feature type="signal peptide" evidence="2">
    <location>
        <begin position="1"/>
        <end position="29"/>
    </location>
</feature>
<dbReference type="NCBIfam" id="NF038032">
    <property type="entry name" value="CehA_McbA_metalo"/>
    <property type="match status" value="1"/>
</dbReference>
<dbReference type="KEGG" id="saci:Sinac_6485"/>
<keyword evidence="4" id="KW-1185">Reference proteome</keyword>
<feature type="chain" id="PRO_5003940318" description="CehA/McbA family metallohydrolase" evidence="2">
    <location>
        <begin position="30"/>
        <end position="768"/>
    </location>
</feature>
<accession>L0DPF7</accession>
<dbReference type="RefSeq" id="WP_015249644.1">
    <property type="nucleotide sequence ID" value="NC_019892.1"/>
</dbReference>
<feature type="region of interest" description="Disordered" evidence="1">
    <location>
        <begin position="145"/>
        <end position="164"/>
    </location>
</feature>
<proteinExistence type="predicted"/>
<evidence type="ECO:0000256" key="2">
    <source>
        <dbReference type="SAM" id="SignalP"/>
    </source>
</evidence>
<name>L0DPF7_SINAD</name>
<dbReference type="Proteomes" id="UP000010798">
    <property type="component" value="Chromosome"/>
</dbReference>
<sequence length="768" mass="85032">MSLPSVWRRSLSPGLLLLLLAGTAAPAHADRLPQVDEVEFQPLSAQVRRVVEAYDLLGQPLPPRLKARLENALNGSDQAQAVHEIQEILDPLCLIGVTINPESRVKVAPGPADANLVQHGWRVFLVKVQNEAGVTAPLAAQSPNAAPVYRRSTGRPDPKPTVSPADVIQRWMDLALFEDRPMSRSLSGLALEYRLLQIASRDSGQREAKIRFDVGQGSQDLGSRSEVDILFRCEPAVPVTLDVQDENDDGRPVTASFLFRDAQGRVYPSQTRRLAPDFFFHPQVYRQSGETVLLASGTYTVEYNRGPEYLTLKKTITVPRAAAHRESFHLKRWAHLAKRNWFSGDHHIHAAGCSHYESPTEGVGPESMMRHILGEDLNVGCVLSWGPCWYAQKANFDGKLHPLSTPASLMRYDIEVSGFPSSHAGHLCLLRLKEDDYPNTTRIEEWPSWDLPVLTWGKSQGGVVGFSHSGWGLKTADGKLPSYEIPPFDGIGANEYIVDVVHDAVDFISAVDTPAPWELNIWYHTLNCGYRTRISGETDFPCIYDERVGLGRVYVKLADGKLDFDRWVEGIKLGRSYVSDGKSHLVDFRVDDVAVGEAGSERPLAKPGTVKVSAQVAAYLEPSLTPALEALRNKPLDVQPYWDVERARIGAGRTVPVEVIVNGLPVARTEIVADGTFRDVAFEIAIDRSSWVALRIYPTSHTNPVFVPVDGKPIRASKKSAEWCLKSVDQCWSKKERAIKPNERDAAAAAYDKARNAYKTILAEAVED</sequence>
<dbReference type="AlphaFoldDB" id="L0DPF7"/>